<dbReference type="Pfam" id="PF00578">
    <property type="entry name" value="AhpC-TSA"/>
    <property type="match status" value="1"/>
</dbReference>
<feature type="chain" id="PRO_5007280515" description="Thioredoxin domain-containing protein" evidence="5">
    <location>
        <begin position="24"/>
        <end position="386"/>
    </location>
</feature>
<evidence type="ECO:0000259" key="6">
    <source>
        <dbReference type="PROSITE" id="PS51352"/>
    </source>
</evidence>
<protein>
    <recommendedName>
        <fullName evidence="6">Thioredoxin domain-containing protein</fullName>
    </recommendedName>
</protein>
<accession>A0A127VEQ5</accession>
<evidence type="ECO:0000313" key="7">
    <source>
        <dbReference type="EMBL" id="AMP99690.1"/>
    </source>
</evidence>
<comment type="subcellular location">
    <subcellularLocation>
        <location evidence="1">Cell envelope</location>
    </subcellularLocation>
</comment>
<dbReference type="Gene3D" id="3.40.30.10">
    <property type="entry name" value="Glutaredoxin"/>
    <property type="match status" value="1"/>
</dbReference>
<dbReference type="InterPro" id="IPR025380">
    <property type="entry name" value="DUF4369"/>
</dbReference>
<dbReference type="InterPro" id="IPR050553">
    <property type="entry name" value="Thioredoxin_ResA/DsbE_sf"/>
</dbReference>
<dbReference type="GO" id="GO:0017004">
    <property type="term" value="P:cytochrome complex assembly"/>
    <property type="evidence" value="ECO:0007669"/>
    <property type="project" value="UniProtKB-KW"/>
</dbReference>
<evidence type="ECO:0000313" key="8">
    <source>
        <dbReference type="Proteomes" id="UP000071561"/>
    </source>
</evidence>
<evidence type="ECO:0000256" key="2">
    <source>
        <dbReference type="ARBA" id="ARBA00022748"/>
    </source>
</evidence>
<keyword evidence="4" id="KW-0676">Redox-active center</keyword>
<dbReference type="GO" id="GO:0016491">
    <property type="term" value="F:oxidoreductase activity"/>
    <property type="evidence" value="ECO:0007669"/>
    <property type="project" value="InterPro"/>
</dbReference>
<dbReference type="CDD" id="cd02966">
    <property type="entry name" value="TlpA_like_family"/>
    <property type="match status" value="1"/>
</dbReference>
<dbReference type="PATRIC" id="fig|188932.3.peg.2926"/>
<evidence type="ECO:0000256" key="1">
    <source>
        <dbReference type="ARBA" id="ARBA00004196"/>
    </source>
</evidence>
<dbReference type="EMBL" id="CP014504">
    <property type="protein sequence ID" value="AMP99690.1"/>
    <property type="molecule type" value="Genomic_DNA"/>
</dbReference>
<feature type="signal peptide" evidence="5">
    <location>
        <begin position="1"/>
        <end position="23"/>
    </location>
</feature>
<dbReference type="Proteomes" id="UP000071561">
    <property type="component" value="Chromosome"/>
</dbReference>
<keyword evidence="3" id="KW-1015">Disulfide bond</keyword>
<dbReference type="GO" id="GO:0016209">
    <property type="term" value="F:antioxidant activity"/>
    <property type="evidence" value="ECO:0007669"/>
    <property type="project" value="InterPro"/>
</dbReference>
<dbReference type="Pfam" id="PF14289">
    <property type="entry name" value="DUF4369"/>
    <property type="match status" value="1"/>
</dbReference>
<dbReference type="InterPro" id="IPR000866">
    <property type="entry name" value="AhpC/TSA"/>
</dbReference>
<gene>
    <name evidence="7" type="ORF">AY601_2808</name>
</gene>
<organism evidence="7 8">
    <name type="scientific">Pedobacter cryoconitis</name>
    <dbReference type="NCBI Taxonomy" id="188932"/>
    <lineage>
        <taxon>Bacteria</taxon>
        <taxon>Pseudomonadati</taxon>
        <taxon>Bacteroidota</taxon>
        <taxon>Sphingobacteriia</taxon>
        <taxon>Sphingobacteriales</taxon>
        <taxon>Sphingobacteriaceae</taxon>
        <taxon>Pedobacter</taxon>
    </lineage>
</organism>
<name>A0A127VEQ5_9SPHI</name>
<dbReference type="PANTHER" id="PTHR42852">
    <property type="entry name" value="THIOL:DISULFIDE INTERCHANGE PROTEIN DSBE"/>
    <property type="match status" value="1"/>
</dbReference>
<dbReference type="InterPro" id="IPR036249">
    <property type="entry name" value="Thioredoxin-like_sf"/>
</dbReference>
<dbReference type="PROSITE" id="PS51352">
    <property type="entry name" value="THIOREDOXIN_2"/>
    <property type="match status" value="1"/>
</dbReference>
<keyword evidence="2" id="KW-0201">Cytochrome c-type biogenesis</keyword>
<dbReference type="InterPro" id="IPR013766">
    <property type="entry name" value="Thioredoxin_domain"/>
</dbReference>
<sequence length="386" mass="43036" precursor="true">MKNNMKIIMLIGMALSLSLFAEAQNGYTVKGQVGKLNKPAKAFLIINDNGKPKVDSVMIVDGKFEFKGSTPSPTDANVMIRHTLNKNSGVAPKRDAKSFLLDNENISFVTPTDSISKAVITGSTLTEESGKVDNYLRPFYDKYKVLDNEFKAQPEAKKQDKDYIKTLEERAKVIADEIVAAKLKYVKENPDQYMSVMALNSTLAPGFDAIAAEKVFLGINENLRNSYLGKKVAERIASTKKTQDGVEAPEFSQTDVDGKIVKLSDYRGKYVLVDFWASWCAPCRRENPNLIKAYDQYHAKGFEILGVSLDKPTDREKWLKAIADDKLIWKQVSDLKGWENAAAKLYEVTAIPMNFLVDPSGKIVAKDLRGEALNEKLKSLFGNNPK</sequence>
<dbReference type="SUPFAM" id="SSF52833">
    <property type="entry name" value="Thioredoxin-like"/>
    <property type="match status" value="1"/>
</dbReference>
<reference evidence="7 8" key="1">
    <citation type="submission" date="2016-03" db="EMBL/GenBank/DDBJ databases">
        <title>Complete genome sequence of Pedobacter cryoconitis PAMC 27485.</title>
        <authorList>
            <person name="Lee J."/>
            <person name="Kim O.-S."/>
        </authorList>
    </citation>
    <scope>NUCLEOTIDE SEQUENCE [LARGE SCALE GENOMIC DNA]</scope>
    <source>
        <strain evidence="7 8">PAMC 27485</strain>
    </source>
</reference>
<dbReference type="InterPro" id="IPR017937">
    <property type="entry name" value="Thioredoxin_CS"/>
</dbReference>
<feature type="domain" description="Thioredoxin" evidence="6">
    <location>
        <begin position="242"/>
        <end position="386"/>
    </location>
</feature>
<keyword evidence="5" id="KW-0732">Signal</keyword>
<dbReference type="AlphaFoldDB" id="A0A127VEQ5"/>
<dbReference type="PANTHER" id="PTHR42852:SF6">
    <property type="entry name" value="THIOL:DISULFIDE INTERCHANGE PROTEIN DSBE"/>
    <property type="match status" value="1"/>
</dbReference>
<proteinExistence type="predicted"/>
<dbReference type="KEGG" id="pcm:AY601_2808"/>
<keyword evidence="8" id="KW-1185">Reference proteome</keyword>
<evidence type="ECO:0000256" key="5">
    <source>
        <dbReference type="SAM" id="SignalP"/>
    </source>
</evidence>
<dbReference type="OrthoDB" id="750178at2"/>
<dbReference type="GO" id="GO:0030313">
    <property type="term" value="C:cell envelope"/>
    <property type="evidence" value="ECO:0007669"/>
    <property type="project" value="UniProtKB-SubCell"/>
</dbReference>
<dbReference type="PROSITE" id="PS00194">
    <property type="entry name" value="THIOREDOXIN_1"/>
    <property type="match status" value="1"/>
</dbReference>
<evidence type="ECO:0000256" key="3">
    <source>
        <dbReference type="ARBA" id="ARBA00023157"/>
    </source>
</evidence>
<evidence type="ECO:0000256" key="4">
    <source>
        <dbReference type="ARBA" id="ARBA00023284"/>
    </source>
</evidence>